<feature type="region of interest" description="Disordered" evidence="5">
    <location>
        <begin position="172"/>
        <end position="464"/>
    </location>
</feature>
<keyword evidence="3 4" id="KW-0175">Coiled coil</keyword>
<protein>
    <recommendedName>
        <fullName evidence="6">Cytohesin Ubiquitin Protein Inducing domain-containing protein</fullName>
    </recommendedName>
</protein>
<feature type="region of interest" description="Disordered" evidence="5">
    <location>
        <begin position="1"/>
        <end position="27"/>
    </location>
</feature>
<gene>
    <name evidence="7" type="ORF">ACEWY4_000199</name>
</gene>
<feature type="domain" description="Cytohesin Ubiquitin Protein Inducing" evidence="6">
    <location>
        <begin position="3"/>
        <end position="136"/>
    </location>
</feature>
<dbReference type="EMBL" id="JBHFQA010000001">
    <property type="protein sequence ID" value="KAL2103331.1"/>
    <property type="molecule type" value="Genomic_DNA"/>
</dbReference>
<sequence length="670" mass="73997">MDCKEDISDSDSGIMLHSGPDSPTSPIKDLTTHTRAMRLKHQALEDRLELCLLELRKLCVREAELTGKLSPDYPLSPDEKPPVIRRRIGTAFKLDEGLIQQDGEESVLQSLEAELALQRQICEAARRLSVEEHLSKPVRKSRLQQCKRQERKMRELQEAVFQHRIRHGCASPQTCHAKQRDMSISDDSSLSDAAAMDDESDFSPSMVSSSAESPPPPLSPSRSPYPDSQSASVSVTSSTSSLEYQRSPIQNSPIQHSPIQNSPWRESSLDQPYQKSKKPTSASSSRSSSPSGTPVQAGVDLRMVDLPPPMQLANMKSLARLPTVSSSAPSTPELPARRQLSQSFRLPKSRPDFGKFSSDPACGRARLPRRHVGELAVASPEYSPRRPCPSSSEDSSSEHSVPSYASSPCREAALKPSKAVPPPYGYHLNSPHRATSAGGEANGYKNNGHHHHHQPTSNNEANINRNNQRHLGANNETVISKVNHHHPAPVNNTTPSVNNANIYRNNQHHPSPTILRGVAKEGSSHEGEKDKPRVAPSSPAKAPSQNNSPSKDVPSPNRAVKPPPPPYARLVRTPSLKEYPTHASRLLLPREMVCEELKTWHQRNNSLRCPRPRSLDRQGSLCVKRPPTREPPAYKQVQKQPPQVVILQRAPDGTPLQWFEEEGAEIVSQV</sequence>
<feature type="compositionally biased region" description="Polar residues" evidence="5">
    <location>
        <begin position="490"/>
        <end position="510"/>
    </location>
</feature>
<feature type="compositionally biased region" description="Basic and acidic residues" evidence="5">
    <location>
        <begin position="518"/>
        <end position="533"/>
    </location>
</feature>
<evidence type="ECO:0000313" key="8">
    <source>
        <dbReference type="Proteomes" id="UP001591681"/>
    </source>
</evidence>
<keyword evidence="8" id="KW-1185">Reference proteome</keyword>
<proteinExistence type="predicted"/>
<dbReference type="PANTHER" id="PTHR16093">
    <property type="entry name" value="COILED-COIL DOMAIN-CONTAINING PROTEIN 120 FAMILY MEMBER"/>
    <property type="match status" value="1"/>
</dbReference>
<dbReference type="Pfam" id="PF11819">
    <property type="entry name" value="CUPID"/>
    <property type="match status" value="1"/>
</dbReference>
<dbReference type="InterPro" id="IPR021774">
    <property type="entry name" value="CUPID"/>
</dbReference>
<evidence type="ECO:0000256" key="4">
    <source>
        <dbReference type="SAM" id="Coils"/>
    </source>
</evidence>
<dbReference type="Proteomes" id="UP001591681">
    <property type="component" value="Unassembled WGS sequence"/>
</dbReference>
<dbReference type="PANTHER" id="PTHR16093:SF4">
    <property type="entry name" value="INNATE IMMUNITY ACTIVATOR PROTEIN"/>
    <property type="match status" value="1"/>
</dbReference>
<comment type="caution">
    <text evidence="7">The sequence shown here is derived from an EMBL/GenBank/DDBJ whole genome shotgun (WGS) entry which is preliminary data.</text>
</comment>
<feature type="compositionally biased region" description="Low complexity" evidence="5">
    <location>
        <begin position="279"/>
        <end position="294"/>
    </location>
</feature>
<feature type="compositionally biased region" description="Low complexity" evidence="5">
    <location>
        <begin position="185"/>
        <end position="194"/>
    </location>
</feature>
<dbReference type="InterPro" id="IPR043447">
    <property type="entry name" value="CCDC120/INAVA"/>
</dbReference>
<organism evidence="7 8">
    <name type="scientific">Coilia grayii</name>
    <name type="common">Gray's grenadier anchovy</name>
    <dbReference type="NCBI Taxonomy" id="363190"/>
    <lineage>
        <taxon>Eukaryota</taxon>
        <taxon>Metazoa</taxon>
        <taxon>Chordata</taxon>
        <taxon>Craniata</taxon>
        <taxon>Vertebrata</taxon>
        <taxon>Euteleostomi</taxon>
        <taxon>Actinopterygii</taxon>
        <taxon>Neopterygii</taxon>
        <taxon>Teleostei</taxon>
        <taxon>Clupei</taxon>
        <taxon>Clupeiformes</taxon>
        <taxon>Clupeoidei</taxon>
        <taxon>Engraulidae</taxon>
        <taxon>Coilinae</taxon>
        <taxon>Coilia</taxon>
    </lineage>
</organism>
<feature type="coiled-coil region" evidence="4">
    <location>
        <begin position="108"/>
        <end position="166"/>
    </location>
</feature>
<evidence type="ECO:0000259" key="6">
    <source>
        <dbReference type="Pfam" id="PF11819"/>
    </source>
</evidence>
<feature type="region of interest" description="Disordered" evidence="5">
    <location>
        <begin position="484"/>
        <end position="571"/>
    </location>
</feature>
<dbReference type="GO" id="GO:0005737">
    <property type="term" value="C:cytoplasm"/>
    <property type="evidence" value="ECO:0007669"/>
    <property type="project" value="UniProtKB-SubCell"/>
</dbReference>
<evidence type="ECO:0000256" key="2">
    <source>
        <dbReference type="ARBA" id="ARBA00022490"/>
    </source>
</evidence>
<accession>A0ABD1KVY8</accession>
<keyword evidence="2" id="KW-0963">Cytoplasm</keyword>
<evidence type="ECO:0000256" key="3">
    <source>
        <dbReference type="ARBA" id="ARBA00023054"/>
    </source>
</evidence>
<evidence type="ECO:0000256" key="5">
    <source>
        <dbReference type="SAM" id="MobiDB-lite"/>
    </source>
</evidence>
<feature type="region of interest" description="Disordered" evidence="5">
    <location>
        <begin position="611"/>
        <end position="641"/>
    </location>
</feature>
<reference evidence="7 8" key="1">
    <citation type="submission" date="2024-09" db="EMBL/GenBank/DDBJ databases">
        <title>A chromosome-level genome assembly of Gray's grenadier anchovy, Coilia grayii.</title>
        <authorList>
            <person name="Fu Z."/>
        </authorList>
    </citation>
    <scope>NUCLEOTIDE SEQUENCE [LARGE SCALE GENOMIC DNA]</scope>
    <source>
        <strain evidence="7">G4</strain>
        <tissue evidence="7">Muscle</tissue>
    </source>
</reference>
<feature type="compositionally biased region" description="Low complexity" evidence="5">
    <location>
        <begin position="388"/>
        <end position="403"/>
    </location>
</feature>
<evidence type="ECO:0000313" key="7">
    <source>
        <dbReference type="EMBL" id="KAL2103331.1"/>
    </source>
</evidence>
<feature type="compositionally biased region" description="Low complexity" evidence="5">
    <location>
        <begin position="220"/>
        <end position="241"/>
    </location>
</feature>
<evidence type="ECO:0000256" key="1">
    <source>
        <dbReference type="ARBA" id="ARBA00004496"/>
    </source>
</evidence>
<name>A0ABD1KVY8_9TELE</name>
<feature type="compositionally biased region" description="Low complexity" evidence="5">
    <location>
        <begin position="202"/>
        <end position="212"/>
    </location>
</feature>
<comment type="subcellular location">
    <subcellularLocation>
        <location evidence="1">Cytoplasm</location>
    </subcellularLocation>
</comment>
<feature type="compositionally biased region" description="Polar residues" evidence="5">
    <location>
        <begin position="242"/>
        <end position="274"/>
    </location>
</feature>
<dbReference type="AlphaFoldDB" id="A0ABD1KVY8"/>